<dbReference type="AlphaFoldDB" id="A0A165G314"/>
<evidence type="ECO:0000313" key="2">
    <source>
        <dbReference type="Proteomes" id="UP000076842"/>
    </source>
</evidence>
<accession>A0A165G314</accession>
<gene>
    <name evidence="1" type="ORF">CALCODRAFT_541428</name>
</gene>
<feature type="non-terminal residue" evidence="1">
    <location>
        <position position="1"/>
    </location>
</feature>
<proteinExistence type="predicted"/>
<name>A0A165G314_9BASI</name>
<dbReference type="Proteomes" id="UP000076842">
    <property type="component" value="Unassembled WGS sequence"/>
</dbReference>
<dbReference type="InParanoid" id="A0A165G314"/>
<dbReference type="SUPFAM" id="SSF53098">
    <property type="entry name" value="Ribonuclease H-like"/>
    <property type="match status" value="1"/>
</dbReference>
<protein>
    <submittedName>
        <fullName evidence="1">Uncharacterized protein</fullName>
    </submittedName>
</protein>
<dbReference type="STRING" id="1353952.A0A165G314"/>
<sequence>LRSSPSRREAFHTAQALRRNLQRDTAGEVIGALELVLDVRTRWSSTFAMLSRALLLRSSLEAVLLLPEHEDKLARFKISAAGWSRIQQIADVLQIAHKGQQMLSAESHPTLYMAIPALESPMAAWEKLQSG</sequence>
<evidence type="ECO:0000313" key="1">
    <source>
        <dbReference type="EMBL" id="KZT57535.1"/>
    </source>
</evidence>
<dbReference type="InterPro" id="IPR012337">
    <property type="entry name" value="RNaseH-like_sf"/>
</dbReference>
<dbReference type="EMBL" id="KV423962">
    <property type="protein sequence ID" value="KZT57535.1"/>
    <property type="molecule type" value="Genomic_DNA"/>
</dbReference>
<organism evidence="1 2">
    <name type="scientific">Calocera cornea HHB12733</name>
    <dbReference type="NCBI Taxonomy" id="1353952"/>
    <lineage>
        <taxon>Eukaryota</taxon>
        <taxon>Fungi</taxon>
        <taxon>Dikarya</taxon>
        <taxon>Basidiomycota</taxon>
        <taxon>Agaricomycotina</taxon>
        <taxon>Dacrymycetes</taxon>
        <taxon>Dacrymycetales</taxon>
        <taxon>Dacrymycetaceae</taxon>
        <taxon>Calocera</taxon>
    </lineage>
</organism>
<keyword evidence="2" id="KW-1185">Reference proteome</keyword>
<dbReference type="OrthoDB" id="3259198at2759"/>
<reference evidence="1 2" key="1">
    <citation type="journal article" date="2016" name="Mol. Biol. Evol.">
        <title>Comparative Genomics of Early-Diverging Mushroom-Forming Fungi Provides Insights into the Origins of Lignocellulose Decay Capabilities.</title>
        <authorList>
            <person name="Nagy L.G."/>
            <person name="Riley R."/>
            <person name="Tritt A."/>
            <person name="Adam C."/>
            <person name="Daum C."/>
            <person name="Floudas D."/>
            <person name="Sun H."/>
            <person name="Yadav J.S."/>
            <person name="Pangilinan J."/>
            <person name="Larsson K.H."/>
            <person name="Matsuura K."/>
            <person name="Barry K."/>
            <person name="Labutti K."/>
            <person name="Kuo R."/>
            <person name="Ohm R.A."/>
            <person name="Bhattacharya S.S."/>
            <person name="Shirouzu T."/>
            <person name="Yoshinaga Y."/>
            <person name="Martin F.M."/>
            <person name="Grigoriev I.V."/>
            <person name="Hibbett D.S."/>
        </authorList>
    </citation>
    <scope>NUCLEOTIDE SEQUENCE [LARGE SCALE GENOMIC DNA]</scope>
    <source>
        <strain evidence="1 2">HHB12733</strain>
    </source>
</reference>